<protein>
    <submittedName>
        <fullName evidence="9">ABC transporter ATP-binding protein</fullName>
    </submittedName>
</protein>
<evidence type="ECO:0000313" key="9">
    <source>
        <dbReference type="EMBL" id="HIR92671.1"/>
    </source>
</evidence>
<dbReference type="InterPro" id="IPR003439">
    <property type="entry name" value="ABC_transporter-like_ATP-bd"/>
</dbReference>
<dbReference type="PROSITE" id="PS50893">
    <property type="entry name" value="ABC_TRANSPORTER_2"/>
    <property type="match status" value="1"/>
</dbReference>
<evidence type="ECO:0000256" key="1">
    <source>
        <dbReference type="ARBA" id="ARBA00004202"/>
    </source>
</evidence>
<evidence type="ECO:0000259" key="8">
    <source>
        <dbReference type="PROSITE" id="PS50893"/>
    </source>
</evidence>
<dbReference type="AlphaFoldDB" id="A0A9D1EIX5"/>
<reference evidence="9" key="2">
    <citation type="journal article" date="2021" name="PeerJ">
        <title>Extensive microbial diversity within the chicken gut microbiome revealed by metagenomics and culture.</title>
        <authorList>
            <person name="Gilroy R."/>
            <person name="Ravi A."/>
            <person name="Getino M."/>
            <person name="Pursley I."/>
            <person name="Horton D.L."/>
            <person name="Alikhan N.F."/>
            <person name="Baker D."/>
            <person name="Gharbi K."/>
            <person name="Hall N."/>
            <person name="Watson M."/>
            <person name="Adriaenssens E.M."/>
            <person name="Foster-Nyarko E."/>
            <person name="Jarju S."/>
            <person name="Secka A."/>
            <person name="Antonio M."/>
            <person name="Oren A."/>
            <person name="Chaudhuri R.R."/>
            <person name="La Ragione R."/>
            <person name="Hildebrand F."/>
            <person name="Pallen M.J."/>
        </authorList>
    </citation>
    <scope>NUCLEOTIDE SEQUENCE</scope>
    <source>
        <strain evidence="9">ChiSxjej1B13-7041</strain>
    </source>
</reference>
<dbReference type="InterPro" id="IPR003593">
    <property type="entry name" value="AAA+_ATPase"/>
</dbReference>
<keyword evidence="6 9" id="KW-0067">ATP-binding</keyword>
<dbReference type="Pfam" id="PF00005">
    <property type="entry name" value="ABC_tran"/>
    <property type="match status" value="1"/>
</dbReference>
<dbReference type="PANTHER" id="PTHR43297:SF2">
    <property type="entry name" value="DIPEPTIDE TRANSPORT ATP-BINDING PROTEIN DPPD"/>
    <property type="match status" value="1"/>
</dbReference>
<evidence type="ECO:0000256" key="3">
    <source>
        <dbReference type="ARBA" id="ARBA00022448"/>
    </source>
</evidence>
<dbReference type="Proteomes" id="UP000886841">
    <property type="component" value="Unassembled WGS sequence"/>
</dbReference>
<keyword evidence="3" id="KW-0813">Transport</keyword>
<dbReference type="CDD" id="cd03257">
    <property type="entry name" value="ABC_NikE_OppD_transporters"/>
    <property type="match status" value="1"/>
</dbReference>
<keyword evidence="4" id="KW-1003">Cell membrane</keyword>
<organism evidence="9 10">
    <name type="scientific">Candidatus Egerieimonas intestinavium</name>
    <dbReference type="NCBI Taxonomy" id="2840777"/>
    <lineage>
        <taxon>Bacteria</taxon>
        <taxon>Bacillati</taxon>
        <taxon>Bacillota</taxon>
        <taxon>Clostridia</taxon>
        <taxon>Lachnospirales</taxon>
        <taxon>Lachnospiraceae</taxon>
        <taxon>Lachnospiraceae incertae sedis</taxon>
        <taxon>Candidatus Egerieimonas</taxon>
    </lineage>
</organism>
<evidence type="ECO:0000256" key="2">
    <source>
        <dbReference type="ARBA" id="ARBA00005417"/>
    </source>
</evidence>
<feature type="domain" description="ABC transporter" evidence="8">
    <location>
        <begin position="5"/>
        <end position="256"/>
    </location>
</feature>
<evidence type="ECO:0000256" key="6">
    <source>
        <dbReference type="ARBA" id="ARBA00022840"/>
    </source>
</evidence>
<evidence type="ECO:0000313" key="10">
    <source>
        <dbReference type="Proteomes" id="UP000886841"/>
    </source>
</evidence>
<dbReference type="InterPro" id="IPR013563">
    <property type="entry name" value="Oligopep_ABC_C"/>
</dbReference>
<reference evidence="9" key="1">
    <citation type="submission" date="2020-10" db="EMBL/GenBank/DDBJ databases">
        <authorList>
            <person name="Gilroy R."/>
        </authorList>
    </citation>
    <scope>NUCLEOTIDE SEQUENCE</scope>
    <source>
        <strain evidence="9">ChiSxjej1B13-7041</strain>
    </source>
</reference>
<dbReference type="InterPro" id="IPR017871">
    <property type="entry name" value="ABC_transporter-like_CS"/>
</dbReference>
<comment type="caution">
    <text evidence="9">The sequence shown here is derived from an EMBL/GenBank/DDBJ whole genome shotgun (WGS) entry which is preliminary data.</text>
</comment>
<dbReference type="PROSITE" id="PS00211">
    <property type="entry name" value="ABC_TRANSPORTER_1"/>
    <property type="match status" value="1"/>
</dbReference>
<evidence type="ECO:0000256" key="7">
    <source>
        <dbReference type="ARBA" id="ARBA00023136"/>
    </source>
</evidence>
<evidence type="ECO:0000256" key="4">
    <source>
        <dbReference type="ARBA" id="ARBA00022475"/>
    </source>
</evidence>
<comment type="subcellular location">
    <subcellularLocation>
        <location evidence="1">Cell membrane</location>
        <topology evidence="1">Peripheral membrane protein</topology>
    </subcellularLocation>
</comment>
<accession>A0A9D1EIX5</accession>
<dbReference type="SMART" id="SM00382">
    <property type="entry name" value="AAA"/>
    <property type="match status" value="1"/>
</dbReference>
<dbReference type="Gene3D" id="3.40.50.300">
    <property type="entry name" value="P-loop containing nucleotide triphosphate hydrolases"/>
    <property type="match status" value="1"/>
</dbReference>
<evidence type="ECO:0000256" key="5">
    <source>
        <dbReference type="ARBA" id="ARBA00022741"/>
    </source>
</evidence>
<dbReference type="GO" id="GO:0016887">
    <property type="term" value="F:ATP hydrolysis activity"/>
    <property type="evidence" value="ECO:0007669"/>
    <property type="project" value="InterPro"/>
</dbReference>
<dbReference type="GO" id="GO:0015833">
    <property type="term" value="P:peptide transport"/>
    <property type="evidence" value="ECO:0007669"/>
    <property type="project" value="InterPro"/>
</dbReference>
<dbReference type="InterPro" id="IPR027417">
    <property type="entry name" value="P-loop_NTPase"/>
</dbReference>
<gene>
    <name evidence="9" type="ORF">IAB98_04540</name>
</gene>
<dbReference type="InterPro" id="IPR050388">
    <property type="entry name" value="ABC_Ni/Peptide_Import"/>
</dbReference>
<sequence>MEPLLKVENLVTCFGTKKGLVKAVDGVSFEVEAGKILGIVGESGCGKSVTSLSIMRLLPEQLGEITDGSIMFEGKDLRKVSEKEMVKIRGNKIAMIFQDPMTSLDPVMTIGKQLEETILAHEKISRQEAAKKSLEMLKKVNIPTPEYRMKEYPHQLSGGMRQRIMIAMGLLCNPALLIADEPTTALDVTIQAQILDLMKKLREDLHTSIILITHDMGVVADMADDILVMYAGRVMEEAKALDLYENPCHPYTKALLQSIPRLDKEVEKLHSIKGAVPSPYQMPKGCKFCDRCECPMDICREKEPELFDMDGHKVRCWLFAEGRTKQ</sequence>
<dbReference type="PANTHER" id="PTHR43297">
    <property type="entry name" value="OLIGOPEPTIDE TRANSPORT ATP-BINDING PROTEIN APPD"/>
    <property type="match status" value="1"/>
</dbReference>
<dbReference type="GO" id="GO:0005886">
    <property type="term" value="C:plasma membrane"/>
    <property type="evidence" value="ECO:0007669"/>
    <property type="project" value="UniProtKB-SubCell"/>
</dbReference>
<keyword evidence="5" id="KW-0547">Nucleotide-binding</keyword>
<proteinExistence type="inferred from homology"/>
<dbReference type="SUPFAM" id="SSF52540">
    <property type="entry name" value="P-loop containing nucleoside triphosphate hydrolases"/>
    <property type="match status" value="1"/>
</dbReference>
<dbReference type="NCBIfam" id="TIGR01727">
    <property type="entry name" value="oligo_HPY"/>
    <property type="match status" value="1"/>
</dbReference>
<dbReference type="Pfam" id="PF08352">
    <property type="entry name" value="oligo_HPY"/>
    <property type="match status" value="1"/>
</dbReference>
<comment type="similarity">
    <text evidence="2">Belongs to the ABC transporter superfamily.</text>
</comment>
<dbReference type="EMBL" id="DVHU01000040">
    <property type="protein sequence ID" value="HIR92671.1"/>
    <property type="molecule type" value="Genomic_DNA"/>
</dbReference>
<dbReference type="FunFam" id="3.40.50.300:FF:000016">
    <property type="entry name" value="Oligopeptide ABC transporter ATP-binding component"/>
    <property type="match status" value="1"/>
</dbReference>
<dbReference type="GO" id="GO:0005524">
    <property type="term" value="F:ATP binding"/>
    <property type="evidence" value="ECO:0007669"/>
    <property type="project" value="UniProtKB-KW"/>
</dbReference>
<name>A0A9D1EIX5_9FIRM</name>
<keyword evidence="7" id="KW-0472">Membrane</keyword>